<keyword evidence="3" id="KW-0328">Glycosyltransferase</keyword>
<feature type="non-terminal residue" evidence="10">
    <location>
        <position position="103"/>
    </location>
</feature>
<dbReference type="EMBL" id="MPVP01000530">
    <property type="protein sequence ID" value="OMD02237.1"/>
    <property type="molecule type" value="Genomic_DNA"/>
</dbReference>
<sequence length="103" mass="11376">MSFARKISSDLILWLILILAAFLYGYGVWNDHYVNTYYTTAVGSMLQNFHNFFFASLDSAGSVTVDKPPVTFWIQTLSALIFGLHGWSVILPQALGGVGSVLL</sequence>
<protein>
    <recommendedName>
        <fullName evidence="9">Glycosyltransferase RgtA/B/C/D-like domain-containing protein</fullName>
    </recommendedName>
</protein>
<reference evidence="10 11" key="1">
    <citation type="submission" date="2016-11" db="EMBL/GenBank/DDBJ databases">
        <title>Paenibacillus species isolates.</title>
        <authorList>
            <person name="Beno S.M."/>
        </authorList>
    </citation>
    <scope>NUCLEOTIDE SEQUENCE [LARGE SCALE GENOMIC DNA]</scope>
    <source>
        <strain evidence="10 11">FSL H7-0433</strain>
    </source>
</reference>
<proteinExistence type="predicted"/>
<keyword evidence="6 8" id="KW-1133">Transmembrane helix</keyword>
<evidence type="ECO:0000256" key="7">
    <source>
        <dbReference type="ARBA" id="ARBA00023136"/>
    </source>
</evidence>
<feature type="domain" description="Glycosyltransferase RgtA/B/C/D-like" evidence="9">
    <location>
        <begin position="66"/>
        <end position="102"/>
    </location>
</feature>
<evidence type="ECO:0000256" key="1">
    <source>
        <dbReference type="ARBA" id="ARBA00004651"/>
    </source>
</evidence>
<organism evidence="10 11">
    <name type="scientific">Paenibacillus odorifer</name>
    <dbReference type="NCBI Taxonomy" id="189426"/>
    <lineage>
        <taxon>Bacteria</taxon>
        <taxon>Bacillati</taxon>
        <taxon>Bacillota</taxon>
        <taxon>Bacilli</taxon>
        <taxon>Bacillales</taxon>
        <taxon>Paenibacillaceae</taxon>
        <taxon>Paenibacillus</taxon>
    </lineage>
</organism>
<evidence type="ECO:0000256" key="8">
    <source>
        <dbReference type="SAM" id="Phobius"/>
    </source>
</evidence>
<dbReference type="InterPro" id="IPR038731">
    <property type="entry name" value="RgtA/B/C-like"/>
</dbReference>
<feature type="transmembrane region" description="Helical" evidence="8">
    <location>
        <begin position="72"/>
        <end position="91"/>
    </location>
</feature>
<feature type="transmembrane region" description="Helical" evidence="8">
    <location>
        <begin position="12"/>
        <end position="29"/>
    </location>
</feature>
<name>A0ABX3GD20_9BACL</name>
<evidence type="ECO:0000313" key="10">
    <source>
        <dbReference type="EMBL" id="OMD02237.1"/>
    </source>
</evidence>
<dbReference type="InterPro" id="IPR050297">
    <property type="entry name" value="LipidA_mod_glycosyltrf_83"/>
</dbReference>
<accession>A0ABX3GD20</accession>
<gene>
    <name evidence="10" type="ORF">BSO21_32400</name>
</gene>
<keyword evidence="7 8" id="KW-0472">Membrane</keyword>
<dbReference type="PANTHER" id="PTHR33908">
    <property type="entry name" value="MANNOSYLTRANSFERASE YKCB-RELATED"/>
    <property type="match status" value="1"/>
</dbReference>
<dbReference type="RefSeq" id="WP_179087623.1">
    <property type="nucleotide sequence ID" value="NZ_MPVP01000530.1"/>
</dbReference>
<comment type="caution">
    <text evidence="10">The sequence shown here is derived from an EMBL/GenBank/DDBJ whole genome shotgun (WGS) entry which is preliminary data.</text>
</comment>
<comment type="subcellular location">
    <subcellularLocation>
        <location evidence="1">Cell membrane</location>
        <topology evidence="1">Multi-pass membrane protein</topology>
    </subcellularLocation>
</comment>
<keyword evidence="11" id="KW-1185">Reference proteome</keyword>
<evidence type="ECO:0000313" key="11">
    <source>
        <dbReference type="Proteomes" id="UP000187158"/>
    </source>
</evidence>
<evidence type="ECO:0000256" key="4">
    <source>
        <dbReference type="ARBA" id="ARBA00022679"/>
    </source>
</evidence>
<evidence type="ECO:0000256" key="5">
    <source>
        <dbReference type="ARBA" id="ARBA00022692"/>
    </source>
</evidence>
<dbReference type="Pfam" id="PF13231">
    <property type="entry name" value="PMT_2"/>
    <property type="match status" value="1"/>
</dbReference>
<keyword evidence="4" id="KW-0808">Transferase</keyword>
<evidence type="ECO:0000256" key="6">
    <source>
        <dbReference type="ARBA" id="ARBA00022989"/>
    </source>
</evidence>
<keyword evidence="5 8" id="KW-0812">Transmembrane</keyword>
<evidence type="ECO:0000256" key="2">
    <source>
        <dbReference type="ARBA" id="ARBA00022475"/>
    </source>
</evidence>
<dbReference type="PANTHER" id="PTHR33908:SF3">
    <property type="entry name" value="UNDECAPRENYL PHOSPHATE-ALPHA-4-AMINO-4-DEOXY-L-ARABINOSE ARABINOSYL TRANSFERASE"/>
    <property type="match status" value="1"/>
</dbReference>
<evidence type="ECO:0000259" key="9">
    <source>
        <dbReference type="Pfam" id="PF13231"/>
    </source>
</evidence>
<evidence type="ECO:0000256" key="3">
    <source>
        <dbReference type="ARBA" id="ARBA00022676"/>
    </source>
</evidence>
<keyword evidence="2" id="KW-1003">Cell membrane</keyword>
<dbReference type="Proteomes" id="UP000187158">
    <property type="component" value="Unassembled WGS sequence"/>
</dbReference>